<dbReference type="InterPro" id="IPR011701">
    <property type="entry name" value="MFS"/>
</dbReference>
<dbReference type="PANTHER" id="PTHR43791">
    <property type="entry name" value="PERMEASE-RELATED"/>
    <property type="match status" value="1"/>
</dbReference>
<feature type="transmembrane region" description="Helical" evidence="7">
    <location>
        <begin position="402"/>
        <end position="424"/>
    </location>
</feature>
<feature type="transmembrane region" description="Helical" evidence="7">
    <location>
        <begin position="104"/>
        <end position="127"/>
    </location>
</feature>
<dbReference type="STRING" id="984485.A0A1E4RHR6"/>
<feature type="transmembrane region" description="Helical" evidence="7">
    <location>
        <begin position="376"/>
        <end position="396"/>
    </location>
</feature>
<comment type="subcellular location">
    <subcellularLocation>
        <location evidence="1">Membrane</location>
        <topology evidence="1">Multi-pass membrane protein</topology>
    </subcellularLocation>
</comment>
<evidence type="ECO:0000313" key="9">
    <source>
        <dbReference type="EMBL" id="ODV66761.1"/>
    </source>
</evidence>
<feature type="transmembrane region" description="Helical" evidence="7">
    <location>
        <begin position="307"/>
        <end position="326"/>
    </location>
</feature>
<feature type="transmembrane region" description="Helical" evidence="7">
    <location>
        <begin position="166"/>
        <end position="190"/>
    </location>
</feature>
<accession>A0A1E4RHR6</accession>
<proteinExistence type="inferred from homology"/>
<comment type="similarity">
    <text evidence="6">Belongs to the major facilitator superfamily. Allantoate permease family.</text>
</comment>
<feature type="transmembrane region" description="Helical" evidence="7">
    <location>
        <begin position="235"/>
        <end position="258"/>
    </location>
</feature>
<feature type="transmembrane region" description="Helical" evidence="7">
    <location>
        <begin position="436"/>
        <end position="458"/>
    </location>
</feature>
<dbReference type="GO" id="GO:0016020">
    <property type="term" value="C:membrane"/>
    <property type="evidence" value="ECO:0007669"/>
    <property type="project" value="UniProtKB-SubCell"/>
</dbReference>
<keyword evidence="5 7" id="KW-0472">Membrane</keyword>
<dbReference type="Gene3D" id="1.20.1250.20">
    <property type="entry name" value="MFS general substrate transporter like domains"/>
    <property type="match status" value="1"/>
</dbReference>
<reference evidence="10" key="1">
    <citation type="submission" date="2016-05" db="EMBL/GenBank/DDBJ databases">
        <title>Comparative genomics of biotechnologically important yeasts.</title>
        <authorList>
            <consortium name="DOE Joint Genome Institute"/>
            <person name="Riley R."/>
            <person name="Haridas S."/>
            <person name="Wolfe K.H."/>
            <person name="Lopes M.R."/>
            <person name="Hittinger C.T."/>
            <person name="Goker M."/>
            <person name="Salamov A."/>
            <person name="Wisecaver J."/>
            <person name="Long T.M."/>
            <person name="Aerts A.L."/>
            <person name="Barry K."/>
            <person name="Choi C."/>
            <person name="Clum A."/>
            <person name="Coughlan A.Y."/>
            <person name="Deshpande S."/>
            <person name="Douglass A.P."/>
            <person name="Hanson S.J."/>
            <person name="Klenk H.-P."/>
            <person name="Labutti K."/>
            <person name="Lapidus A."/>
            <person name="Lindquist E."/>
            <person name="Lipzen A."/>
            <person name="Meier-Kolthoff J.P."/>
            <person name="Ohm R.A."/>
            <person name="Otillar R.P."/>
            <person name="Pangilinan J."/>
            <person name="Peng Y."/>
            <person name="Rokas A."/>
            <person name="Rosa C.A."/>
            <person name="Scheuner C."/>
            <person name="Sibirny A.A."/>
            <person name="Slot J.C."/>
            <person name="Stielow J.B."/>
            <person name="Sun H."/>
            <person name="Kurtzman C.P."/>
            <person name="Blackwell M."/>
            <person name="Grigoriev I.V."/>
            <person name="Jeffries T.W."/>
        </authorList>
    </citation>
    <scope>NUCLEOTIDE SEQUENCE [LARGE SCALE GENOMIC DNA]</scope>
    <source>
        <strain evidence="10">NRRL Y-1933</strain>
    </source>
</reference>
<feature type="transmembrane region" description="Helical" evidence="7">
    <location>
        <begin position="134"/>
        <end position="154"/>
    </location>
</feature>
<dbReference type="Pfam" id="PF07690">
    <property type="entry name" value="MFS_1"/>
    <property type="match status" value="1"/>
</dbReference>
<feature type="transmembrane region" description="Helical" evidence="7">
    <location>
        <begin position="202"/>
        <end position="223"/>
    </location>
</feature>
<evidence type="ECO:0000256" key="4">
    <source>
        <dbReference type="ARBA" id="ARBA00022989"/>
    </source>
</evidence>
<dbReference type="InterPro" id="IPR020846">
    <property type="entry name" value="MFS_dom"/>
</dbReference>
<sequence length="506" mass="57381">MSNNQDLQVSKKDVLVETRISSTSSNFQDSESLQDKSKAKNFIARFFRSGVKRSHEERRFTKKLDLHLLLWGCIAYILKSIDQTNVQNAYVSGMKEDLNIVGNSYSWILTFFLIGYLIGILPSQFFLQKIKTQYWVPSCEFIWGVLTICCAFVDSNGSSGQGPVKALYALRFLIGLLESSSWPAMMTIFHNYYDKYEYATRAALFTGSYYAGTMFTGFLQAAIHKNLDGVSGIAGWKWLFIINGIMTVFWASLGVYFIPSPVENGGARWMNDKDLTVAQEKLDRMGRVTKHQFSFKKVIQVFTDYRFYLLLLAYVPELWTNGETYFNLWLKSLTNSDGTQQFSVEQINLIPIAGAAIQMVNIIVLSKFADNTGYKLPVMVFECCVGFTGTVILATWPKLEGVKFFAFFLLYAKSANTPILISFIGEIWDKAPEVRAIVTGSLVLMVYANNAWISLYVWPSGEAPVYKCGYKVTAGFISASFIGIIFFYILGYKRTIQRRNQSIIVE</sequence>
<dbReference type="SUPFAM" id="SSF103473">
    <property type="entry name" value="MFS general substrate transporter"/>
    <property type="match status" value="1"/>
</dbReference>
<evidence type="ECO:0000313" key="10">
    <source>
        <dbReference type="Proteomes" id="UP000095085"/>
    </source>
</evidence>
<keyword evidence="4 7" id="KW-1133">Transmembrane helix</keyword>
<dbReference type="FunFam" id="1.20.1250.20:FF:000065">
    <property type="entry name" value="Putative MFS pantothenate transporter"/>
    <property type="match status" value="1"/>
</dbReference>
<evidence type="ECO:0000256" key="6">
    <source>
        <dbReference type="ARBA" id="ARBA00037968"/>
    </source>
</evidence>
<dbReference type="EMBL" id="KV454542">
    <property type="protein sequence ID" value="ODV66761.1"/>
    <property type="molecule type" value="Genomic_DNA"/>
</dbReference>
<evidence type="ECO:0000256" key="1">
    <source>
        <dbReference type="ARBA" id="ARBA00004141"/>
    </source>
</evidence>
<feature type="transmembrane region" description="Helical" evidence="7">
    <location>
        <begin position="64"/>
        <end position="81"/>
    </location>
</feature>
<evidence type="ECO:0000256" key="7">
    <source>
        <dbReference type="SAM" id="Phobius"/>
    </source>
</evidence>
<evidence type="ECO:0000256" key="5">
    <source>
        <dbReference type="ARBA" id="ARBA00023136"/>
    </source>
</evidence>
<dbReference type="RefSeq" id="XP_020075828.1">
    <property type="nucleotide sequence ID" value="XM_020223636.1"/>
</dbReference>
<keyword evidence="2" id="KW-0813">Transport</keyword>
<dbReference type="GeneID" id="30998185"/>
<protein>
    <submittedName>
        <fullName evidence="9">Putative pantothenate transporter</fullName>
    </submittedName>
</protein>
<gene>
    <name evidence="9" type="ORF">HYPBUDRAFT_7140</name>
</gene>
<name>A0A1E4RHR6_9ASCO</name>
<dbReference type="OrthoDB" id="4003530at2759"/>
<dbReference type="InterPro" id="IPR036259">
    <property type="entry name" value="MFS_trans_sf"/>
</dbReference>
<organism evidence="9 10">
    <name type="scientific">Hyphopichia burtonii NRRL Y-1933</name>
    <dbReference type="NCBI Taxonomy" id="984485"/>
    <lineage>
        <taxon>Eukaryota</taxon>
        <taxon>Fungi</taxon>
        <taxon>Dikarya</taxon>
        <taxon>Ascomycota</taxon>
        <taxon>Saccharomycotina</taxon>
        <taxon>Pichiomycetes</taxon>
        <taxon>Debaryomycetaceae</taxon>
        <taxon>Hyphopichia</taxon>
    </lineage>
</organism>
<evidence type="ECO:0000256" key="2">
    <source>
        <dbReference type="ARBA" id="ARBA00022448"/>
    </source>
</evidence>
<keyword evidence="3 7" id="KW-0812">Transmembrane</keyword>
<evidence type="ECO:0000256" key="3">
    <source>
        <dbReference type="ARBA" id="ARBA00022692"/>
    </source>
</evidence>
<feature type="transmembrane region" description="Helical" evidence="7">
    <location>
        <begin position="470"/>
        <end position="490"/>
    </location>
</feature>
<feature type="domain" description="Major facilitator superfamily (MFS) profile" evidence="8">
    <location>
        <begin position="68"/>
        <end position="495"/>
    </location>
</feature>
<dbReference type="PROSITE" id="PS50850">
    <property type="entry name" value="MFS"/>
    <property type="match status" value="1"/>
</dbReference>
<dbReference type="AlphaFoldDB" id="A0A1E4RHR6"/>
<evidence type="ECO:0000259" key="8">
    <source>
        <dbReference type="PROSITE" id="PS50850"/>
    </source>
</evidence>
<dbReference type="Proteomes" id="UP000095085">
    <property type="component" value="Unassembled WGS sequence"/>
</dbReference>
<dbReference type="GO" id="GO:0022857">
    <property type="term" value="F:transmembrane transporter activity"/>
    <property type="evidence" value="ECO:0007669"/>
    <property type="project" value="InterPro"/>
</dbReference>
<keyword evidence="10" id="KW-1185">Reference proteome</keyword>
<dbReference type="PANTHER" id="PTHR43791:SF39">
    <property type="entry name" value="TRANSPORTER LIZ1_SEO1, PUTATIVE (AFU_ORTHOLOGUE AFUA_3G00980)-RELATED"/>
    <property type="match status" value="1"/>
</dbReference>
<feature type="transmembrane region" description="Helical" evidence="7">
    <location>
        <begin position="346"/>
        <end position="364"/>
    </location>
</feature>